<feature type="compositionally biased region" description="Basic residues" evidence="1">
    <location>
        <begin position="74"/>
        <end position="85"/>
    </location>
</feature>
<feature type="compositionally biased region" description="Polar residues" evidence="1">
    <location>
        <begin position="1"/>
        <end position="11"/>
    </location>
</feature>
<accession>A0A8D8TUU3</accession>
<organism evidence="3">
    <name type="scientific">Cacopsylla melanoneura</name>
    <dbReference type="NCBI Taxonomy" id="428564"/>
    <lineage>
        <taxon>Eukaryota</taxon>
        <taxon>Metazoa</taxon>
        <taxon>Ecdysozoa</taxon>
        <taxon>Arthropoda</taxon>
        <taxon>Hexapoda</taxon>
        <taxon>Insecta</taxon>
        <taxon>Pterygota</taxon>
        <taxon>Neoptera</taxon>
        <taxon>Paraneoptera</taxon>
        <taxon>Hemiptera</taxon>
        <taxon>Sternorrhyncha</taxon>
        <taxon>Psylloidea</taxon>
        <taxon>Psyllidae</taxon>
        <taxon>Psyllinae</taxon>
        <taxon>Cacopsylla</taxon>
    </lineage>
</organism>
<feature type="transmembrane region" description="Helical" evidence="2">
    <location>
        <begin position="364"/>
        <end position="382"/>
    </location>
</feature>
<reference evidence="3" key="1">
    <citation type="submission" date="2021-05" db="EMBL/GenBank/DDBJ databases">
        <authorList>
            <person name="Alioto T."/>
            <person name="Alioto T."/>
            <person name="Gomez Garrido J."/>
        </authorList>
    </citation>
    <scope>NUCLEOTIDE SEQUENCE</scope>
</reference>
<feature type="compositionally biased region" description="Basic and acidic residues" evidence="1">
    <location>
        <begin position="26"/>
        <end position="37"/>
    </location>
</feature>
<feature type="region of interest" description="Disordered" evidence="1">
    <location>
        <begin position="201"/>
        <end position="250"/>
    </location>
</feature>
<feature type="transmembrane region" description="Helical" evidence="2">
    <location>
        <begin position="261"/>
        <end position="282"/>
    </location>
</feature>
<feature type="region of interest" description="Disordered" evidence="1">
    <location>
        <begin position="142"/>
        <end position="173"/>
    </location>
</feature>
<proteinExistence type="predicted"/>
<evidence type="ECO:0000256" key="1">
    <source>
        <dbReference type="SAM" id="MobiDB-lite"/>
    </source>
</evidence>
<keyword evidence="2" id="KW-0472">Membrane</keyword>
<feature type="compositionally biased region" description="Low complexity" evidence="1">
    <location>
        <begin position="203"/>
        <end position="233"/>
    </location>
</feature>
<dbReference type="AlphaFoldDB" id="A0A8D8TUU3"/>
<name>A0A8D8TUU3_9HEMI</name>
<sequence>MENSSSGTMESECQETAMENSSNEMRGSEISECKESQMKNSSIEIIEESTFTDTKQLPKGTTSILKNQNADKKPARKQKPIVHHKSTIEDSAKRKKYTRFYANYCSSSNLSNCFCPKTCTDLVTSYLRERICASKSVRVARSRKEPKVPAKKGCKNIPPKRKPTKNVPLSERPARCQPCTCSASMKPCFRSDDVLVRCDPARSSNSSETTASSETTDSSETTVKSLSPSSSKTETSENDDDDQDSDKLDVRSKTDHHQKCCTSSVMFLLYGVFVTYTIGINLAEYMCYRVGLHGWTFFLVPYLLRFLTIGFALMSSDFFFLFSCSYDMPCFVDMLFRIFVFAFLSASCWNMIEYVMETHQVHPLLYFGLSGGLFLVAMYLFFNQCR</sequence>
<feature type="compositionally biased region" description="Basic residues" evidence="1">
    <location>
        <begin position="149"/>
        <end position="164"/>
    </location>
</feature>
<evidence type="ECO:0000256" key="2">
    <source>
        <dbReference type="SAM" id="Phobius"/>
    </source>
</evidence>
<feature type="transmembrane region" description="Helical" evidence="2">
    <location>
        <begin position="334"/>
        <end position="352"/>
    </location>
</feature>
<feature type="region of interest" description="Disordered" evidence="1">
    <location>
        <begin position="65"/>
        <end position="90"/>
    </location>
</feature>
<feature type="region of interest" description="Disordered" evidence="1">
    <location>
        <begin position="1"/>
        <end position="38"/>
    </location>
</feature>
<dbReference type="EMBL" id="HBUF01317471">
    <property type="protein sequence ID" value="CAG6694313.1"/>
    <property type="molecule type" value="Transcribed_RNA"/>
</dbReference>
<keyword evidence="2" id="KW-1133">Transmembrane helix</keyword>
<feature type="transmembrane region" description="Helical" evidence="2">
    <location>
        <begin position="302"/>
        <end position="322"/>
    </location>
</feature>
<keyword evidence="2" id="KW-0812">Transmembrane</keyword>
<protein>
    <submittedName>
        <fullName evidence="3">Uncharacterized protein</fullName>
    </submittedName>
</protein>
<evidence type="ECO:0000313" key="3">
    <source>
        <dbReference type="EMBL" id="CAG6694313.1"/>
    </source>
</evidence>